<dbReference type="RefSeq" id="WP_007412679.1">
    <property type="nucleotide sequence ID" value="NZ_ABOX02000001.1"/>
</dbReference>
<reference evidence="2 3" key="1">
    <citation type="journal article" date="2011" name="J. Bacteriol.">
        <title>Genome sequence of 'Pedosphaera parvula' Ellin514, an aerobic Verrucomicrobial isolate from pasture soil.</title>
        <authorList>
            <person name="Kant R."/>
            <person name="van Passel M.W."/>
            <person name="Sangwan P."/>
            <person name="Palva A."/>
            <person name="Lucas S."/>
            <person name="Copeland A."/>
            <person name="Lapidus A."/>
            <person name="Glavina Del Rio T."/>
            <person name="Dalin E."/>
            <person name="Tice H."/>
            <person name="Bruce D."/>
            <person name="Goodwin L."/>
            <person name="Pitluck S."/>
            <person name="Chertkov O."/>
            <person name="Larimer F.W."/>
            <person name="Land M.L."/>
            <person name="Hauser L."/>
            <person name="Brettin T.S."/>
            <person name="Detter J.C."/>
            <person name="Han S."/>
            <person name="de Vos W.M."/>
            <person name="Janssen P.H."/>
            <person name="Smidt H."/>
        </authorList>
    </citation>
    <scope>NUCLEOTIDE SEQUENCE [LARGE SCALE GENOMIC DNA]</scope>
    <source>
        <strain evidence="2 3">Ellin514</strain>
    </source>
</reference>
<dbReference type="Proteomes" id="UP000003688">
    <property type="component" value="Unassembled WGS sequence"/>
</dbReference>
<organism evidence="2 3">
    <name type="scientific">Pedosphaera parvula (strain Ellin514)</name>
    <dbReference type="NCBI Taxonomy" id="320771"/>
    <lineage>
        <taxon>Bacteria</taxon>
        <taxon>Pseudomonadati</taxon>
        <taxon>Verrucomicrobiota</taxon>
        <taxon>Pedosphaerae</taxon>
        <taxon>Pedosphaerales</taxon>
        <taxon>Pedosphaeraceae</taxon>
        <taxon>Pedosphaera</taxon>
    </lineage>
</organism>
<evidence type="ECO:0000313" key="2">
    <source>
        <dbReference type="EMBL" id="EEF63372.1"/>
    </source>
</evidence>
<dbReference type="GO" id="GO:0003677">
    <property type="term" value="F:DNA binding"/>
    <property type="evidence" value="ECO:0007669"/>
    <property type="project" value="InterPro"/>
</dbReference>
<dbReference type="AlphaFoldDB" id="B9XA31"/>
<accession>B9XA31</accession>
<protein>
    <submittedName>
        <fullName evidence="2">DNA binding domain protein, excisionase family</fullName>
    </submittedName>
</protein>
<dbReference type="STRING" id="320771.Cflav_PD6007"/>
<dbReference type="Pfam" id="PF12728">
    <property type="entry name" value="HTH_17"/>
    <property type="match status" value="1"/>
</dbReference>
<keyword evidence="3" id="KW-1185">Reference proteome</keyword>
<dbReference type="InterPro" id="IPR036388">
    <property type="entry name" value="WH-like_DNA-bd_sf"/>
</dbReference>
<dbReference type="SUPFAM" id="SSF46955">
    <property type="entry name" value="Putative DNA-binding domain"/>
    <property type="match status" value="1"/>
</dbReference>
<sequence length="72" mass="8578">MLYSMIEKQQTNNEPMLTKTQTAEFLQVTVRCVEVWMSNGILPYFKLGKRSVRFKKSDIEQHLNKNCRILRN</sequence>
<proteinExistence type="predicted"/>
<feature type="domain" description="Helix-turn-helix" evidence="1">
    <location>
        <begin position="16"/>
        <end position="66"/>
    </location>
</feature>
<name>B9XA31_PEDPL</name>
<dbReference type="InterPro" id="IPR010093">
    <property type="entry name" value="SinI_DNA-bd"/>
</dbReference>
<evidence type="ECO:0000313" key="3">
    <source>
        <dbReference type="Proteomes" id="UP000003688"/>
    </source>
</evidence>
<dbReference type="Gene3D" id="1.10.10.10">
    <property type="entry name" value="Winged helix-like DNA-binding domain superfamily/Winged helix DNA-binding domain"/>
    <property type="match status" value="1"/>
</dbReference>
<dbReference type="InterPro" id="IPR041657">
    <property type="entry name" value="HTH_17"/>
</dbReference>
<dbReference type="NCBIfam" id="TIGR01764">
    <property type="entry name" value="excise"/>
    <property type="match status" value="1"/>
</dbReference>
<dbReference type="EMBL" id="ABOX02000001">
    <property type="protein sequence ID" value="EEF63372.1"/>
    <property type="molecule type" value="Genomic_DNA"/>
</dbReference>
<evidence type="ECO:0000259" key="1">
    <source>
        <dbReference type="Pfam" id="PF12728"/>
    </source>
</evidence>
<dbReference type="InterPro" id="IPR009061">
    <property type="entry name" value="DNA-bd_dom_put_sf"/>
</dbReference>
<gene>
    <name evidence="2" type="ORF">Cflav_PD6007</name>
</gene>
<comment type="caution">
    <text evidence="2">The sequence shown here is derived from an EMBL/GenBank/DDBJ whole genome shotgun (WGS) entry which is preliminary data.</text>
</comment>